<protein>
    <submittedName>
        <fullName evidence="1">SGNH/GDSL hydrolase family protein</fullName>
    </submittedName>
</protein>
<comment type="caution">
    <text evidence="1">The sequence shown here is derived from an EMBL/GenBank/DDBJ whole genome shotgun (WGS) entry which is preliminary data.</text>
</comment>
<proteinExistence type="predicted"/>
<organism evidence="1 2">
    <name type="scientific">Methylocystis hirsuta</name>
    <dbReference type="NCBI Taxonomy" id="369798"/>
    <lineage>
        <taxon>Bacteria</taxon>
        <taxon>Pseudomonadati</taxon>
        <taxon>Pseudomonadota</taxon>
        <taxon>Alphaproteobacteria</taxon>
        <taxon>Hyphomicrobiales</taxon>
        <taxon>Methylocystaceae</taxon>
        <taxon>Methylocystis</taxon>
    </lineage>
</organism>
<dbReference type="OrthoDB" id="8438768at2"/>
<keyword evidence="1" id="KW-0378">Hydrolase</keyword>
<dbReference type="Gene3D" id="3.40.50.1110">
    <property type="entry name" value="SGNH hydrolase"/>
    <property type="match status" value="1"/>
</dbReference>
<dbReference type="Proteomes" id="UP000268623">
    <property type="component" value="Unassembled WGS sequence"/>
</dbReference>
<dbReference type="EMBL" id="QWDD01000001">
    <property type="protein sequence ID" value="RNJ48262.1"/>
    <property type="molecule type" value="Genomic_DNA"/>
</dbReference>
<dbReference type="SUPFAM" id="SSF52266">
    <property type="entry name" value="SGNH hydrolase"/>
    <property type="match status" value="1"/>
</dbReference>
<evidence type="ECO:0000313" key="2">
    <source>
        <dbReference type="Proteomes" id="UP000268623"/>
    </source>
</evidence>
<sequence length="387" mass="43937">MSMSWSRKNSAYKLFRILFINFGLLVSLVVVAEIILHLVYTGGNPFLAPVKNELRVRDADYTHGLKPNFNGFDAWGSNIVPIFTNSLGFRDAAVRSVPMTVDRKRVIFIGDSFTESPGVPYEQSFVGLFAQAFPALDVLNAGVSSYAPSVYYEKLKYFVDAGLKFDEAVVYIDISDIQDEGVFYSYDQNGVLQMGVFQPTANVCSPVPRPPLPQPPKRWWEKVSYMAEFVGQMRYSAELGRALGRATFEDLSKSGVVYSPDYTRASWTYSENSSCYGPLGIEASIDKAKKQLDRLYELLSSHGIALSIGVYPWPQQLLYDVENSRQARIWRDWCAGKCRKFFDHFPDFFAYKTQDPDFIRSLYFWGDFHFNAKGNALLAQGLIKNYE</sequence>
<name>A0A3M9XKT6_9HYPH</name>
<gene>
    <name evidence="1" type="ORF">D1O30_00125</name>
</gene>
<dbReference type="GO" id="GO:0016788">
    <property type="term" value="F:hydrolase activity, acting on ester bonds"/>
    <property type="evidence" value="ECO:0007669"/>
    <property type="project" value="UniProtKB-ARBA"/>
</dbReference>
<dbReference type="AlphaFoldDB" id="A0A3M9XKT6"/>
<evidence type="ECO:0000313" key="1">
    <source>
        <dbReference type="EMBL" id="RNJ48262.1"/>
    </source>
</evidence>
<reference evidence="1 2" key="1">
    <citation type="submission" date="2018-08" db="EMBL/GenBank/DDBJ databases">
        <title>Genome sequence of Methylocystis hirsuta CSC1, a methanotroph able to accumulate PHAs.</title>
        <authorList>
            <person name="Bordel S."/>
            <person name="Rodriguez E."/>
            <person name="Gancedo J."/>
            <person name="Munoz R."/>
        </authorList>
    </citation>
    <scope>NUCLEOTIDE SEQUENCE [LARGE SCALE GENOMIC DNA]</scope>
    <source>
        <strain evidence="1 2">CSC1</strain>
    </source>
</reference>
<keyword evidence="2" id="KW-1185">Reference proteome</keyword>
<dbReference type="InterPro" id="IPR036514">
    <property type="entry name" value="SGNH_hydro_sf"/>
</dbReference>
<accession>A0A3M9XKT6</accession>